<gene>
    <name evidence="2" type="ORF">UW81_C0038G0007</name>
</gene>
<evidence type="ECO:0000313" key="3">
    <source>
        <dbReference type="Proteomes" id="UP000033915"/>
    </source>
</evidence>
<dbReference type="EMBL" id="LCJT01000038">
    <property type="protein sequence ID" value="KKT82615.1"/>
    <property type="molecule type" value="Genomic_DNA"/>
</dbReference>
<organism evidence="2 3">
    <name type="scientific">Candidatus Giovannonibacteria bacterium GW2011_GWC2_44_9</name>
    <dbReference type="NCBI Taxonomy" id="1618658"/>
    <lineage>
        <taxon>Bacteria</taxon>
        <taxon>Candidatus Giovannoniibacteriota</taxon>
    </lineage>
</organism>
<evidence type="ECO:0000256" key="1">
    <source>
        <dbReference type="SAM" id="Phobius"/>
    </source>
</evidence>
<reference evidence="2 3" key="1">
    <citation type="journal article" date="2015" name="Nature">
        <title>rRNA introns, odd ribosomes, and small enigmatic genomes across a large radiation of phyla.</title>
        <authorList>
            <person name="Brown C.T."/>
            <person name="Hug L.A."/>
            <person name="Thomas B.C."/>
            <person name="Sharon I."/>
            <person name="Castelle C.J."/>
            <person name="Singh A."/>
            <person name="Wilkins M.J."/>
            <person name="Williams K.H."/>
            <person name="Banfield J.F."/>
        </authorList>
    </citation>
    <scope>NUCLEOTIDE SEQUENCE [LARGE SCALE GENOMIC DNA]</scope>
</reference>
<comment type="caution">
    <text evidence="2">The sequence shown here is derived from an EMBL/GenBank/DDBJ whole genome shotgun (WGS) entry which is preliminary data.</text>
</comment>
<keyword evidence="1" id="KW-0472">Membrane</keyword>
<proteinExistence type="predicted"/>
<dbReference type="Proteomes" id="UP000033915">
    <property type="component" value="Unassembled WGS sequence"/>
</dbReference>
<protein>
    <submittedName>
        <fullName evidence="2">Uncharacterized protein</fullName>
    </submittedName>
</protein>
<accession>A0A0G1KGK8</accession>
<feature type="transmembrane region" description="Helical" evidence="1">
    <location>
        <begin position="78"/>
        <end position="98"/>
    </location>
</feature>
<evidence type="ECO:0000313" key="2">
    <source>
        <dbReference type="EMBL" id="KKT82615.1"/>
    </source>
</evidence>
<sequence>MANELKTRIMRRIYAIWFVRRGLPMIAGSAASFYIALRVAAERFFVAQIVSNFAVATRSGFLGMSNFVASALNSVEPSVLILISMAGIVSFGLAVKLLRSVRSIIAGRGAALPSWQKF</sequence>
<name>A0A0G1KGK8_9BACT</name>
<dbReference type="AlphaFoldDB" id="A0A0G1KGK8"/>
<feature type="transmembrane region" description="Helical" evidence="1">
    <location>
        <begin position="14"/>
        <end position="37"/>
    </location>
</feature>
<keyword evidence="1" id="KW-1133">Transmembrane helix</keyword>
<keyword evidence="1" id="KW-0812">Transmembrane</keyword>